<dbReference type="AlphaFoldDB" id="A0AAN6S279"/>
<comment type="caution">
    <text evidence="2">The sequence shown here is derived from an EMBL/GenBank/DDBJ whole genome shotgun (WGS) entry which is preliminary data.</text>
</comment>
<organism evidence="2 3">
    <name type="scientific">Diplogelasinospora grovesii</name>
    <dbReference type="NCBI Taxonomy" id="303347"/>
    <lineage>
        <taxon>Eukaryota</taxon>
        <taxon>Fungi</taxon>
        <taxon>Dikarya</taxon>
        <taxon>Ascomycota</taxon>
        <taxon>Pezizomycotina</taxon>
        <taxon>Sordariomycetes</taxon>
        <taxon>Sordariomycetidae</taxon>
        <taxon>Sordariales</taxon>
        <taxon>Diplogelasinosporaceae</taxon>
        <taxon>Diplogelasinospora</taxon>
    </lineage>
</organism>
<feature type="signal peptide" evidence="1">
    <location>
        <begin position="1"/>
        <end position="22"/>
    </location>
</feature>
<keyword evidence="1" id="KW-0732">Signal</keyword>
<name>A0AAN6S279_9PEZI</name>
<feature type="chain" id="PRO_5043027600" evidence="1">
    <location>
        <begin position="23"/>
        <end position="116"/>
    </location>
</feature>
<evidence type="ECO:0000256" key="1">
    <source>
        <dbReference type="SAM" id="SignalP"/>
    </source>
</evidence>
<evidence type="ECO:0000313" key="2">
    <source>
        <dbReference type="EMBL" id="KAK3937789.1"/>
    </source>
</evidence>
<protein>
    <submittedName>
        <fullName evidence="2">Uncharacterized protein</fullName>
    </submittedName>
</protein>
<reference evidence="3" key="1">
    <citation type="journal article" date="2023" name="Mol. Phylogenet. Evol.">
        <title>Genome-scale phylogeny and comparative genomics of the fungal order Sordariales.</title>
        <authorList>
            <person name="Hensen N."/>
            <person name="Bonometti L."/>
            <person name="Westerberg I."/>
            <person name="Brannstrom I.O."/>
            <person name="Guillou S."/>
            <person name="Cros-Aarteil S."/>
            <person name="Calhoun S."/>
            <person name="Haridas S."/>
            <person name="Kuo A."/>
            <person name="Mondo S."/>
            <person name="Pangilinan J."/>
            <person name="Riley R."/>
            <person name="LaButti K."/>
            <person name="Andreopoulos B."/>
            <person name="Lipzen A."/>
            <person name="Chen C."/>
            <person name="Yan M."/>
            <person name="Daum C."/>
            <person name="Ng V."/>
            <person name="Clum A."/>
            <person name="Steindorff A."/>
            <person name="Ohm R.A."/>
            <person name="Martin F."/>
            <person name="Silar P."/>
            <person name="Natvig D.O."/>
            <person name="Lalanne C."/>
            <person name="Gautier V."/>
            <person name="Ament-Velasquez S.L."/>
            <person name="Kruys A."/>
            <person name="Hutchinson M.I."/>
            <person name="Powell A.J."/>
            <person name="Barry K."/>
            <person name="Miller A.N."/>
            <person name="Grigoriev I.V."/>
            <person name="Debuchy R."/>
            <person name="Gladieux P."/>
            <person name="Hiltunen Thoren M."/>
            <person name="Johannesson H."/>
        </authorList>
    </citation>
    <scope>NUCLEOTIDE SEQUENCE [LARGE SCALE GENOMIC DNA]</scope>
    <source>
        <strain evidence="3">CBS 340.73</strain>
    </source>
</reference>
<keyword evidence="3" id="KW-1185">Reference proteome</keyword>
<accession>A0AAN6S279</accession>
<sequence length="116" mass="11863">MMFSKPLPLVAAAVLFLQGATATQQPTTAVLPSSSIITATYCTSLAHTTTTTTRVHPCPMIACIKPAIVCPLDSSDGPAVTAKPTPSPVGISAVVDCTVTTTFNRPCPSCPTCMPA</sequence>
<gene>
    <name evidence="2" type="ORF">QBC46DRAFT_344242</name>
</gene>
<dbReference type="Proteomes" id="UP001303473">
    <property type="component" value="Unassembled WGS sequence"/>
</dbReference>
<dbReference type="EMBL" id="MU853845">
    <property type="protein sequence ID" value="KAK3937789.1"/>
    <property type="molecule type" value="Genomic_DNA"/>
</dbReference>
<proteinExistence type="predicted"/>
<evidence type="ECO:0000313" key="3">
    <source>
        <dbReference type="Proteomes" id="UP001303473"/>
    </source>
</evidence>